<keyword evidence="4" id="KW-1185">Reference proteome</keyword>
<feature type="transmembrane region" description="Helical" evidence="2">
    <location>
        <begin position="6"/>
        <end position="23"/>
    </location>
</feature>
<sequence>MLETFLYPVIASFLTALTTWGFAKGKTKQQIRALQIENDEKSAKYYQGLVDDLAVRLKKALDQLQDLDQKYRGLLNDHQEVLSINKELIDELRKYKQLRKEPIKT</sequence>
<comment type="caution">
    <text evidence="3">The sequence shown here is derived from an EMBL/GenBank/DDBJ whole genome shotgun (WGS) entry which is preliminary data.</text>
</comment>
<evidence type="ECO:0000256" key="2">
    <source>
        <dbReference type="SAM" id="Phobius"/>
    </source>
</evidence>
<protein>
    <submittedName>
        <fullName evidence="3">Uncharacterized protein</fullName>
    </submittedName>
</protein>
<dbReference type="RefSeq" id="WP_167186207.1">
    <property type="nucleotide sequence ID" value="NZ_JAASQL010000001.1"/>
</dbReference>
<dbReference type="EMBL" id="JAASQL010000001">
    <property type="protein sequence ID" value="NIJ45054.1"/>
    <property type="molecule type" value="Genomic_DNA"/>
</dbReference>
<keyword evidence="1" id="KW-0175">Coiled coil</keyword>
<keyword evidence="2" id="KW-1133">Transmembrane helix</keyword>
<keyword evidence="2" id="KW-0472">Membrane</keyword>
<feature type="coiled-coil region" evidence="1">
    <location>
        <begin position="50"/>
        <end position="77"/>
    </location>
</feature>
<gene>
    <name evidence="3" type="ORF">FHR24_001493</name>
</gene>
<organism evidence="3 4">
    <name type="scientific">Wenyingzhuangia heitensis</name>
    <dbReference type="NCBI Taxonomy" id="1487859"/>
    <lineage>
        <taxon>Bacteria</taxon>
        <taxon>Pseudomonadati</taxon>
        <taxon>Bacteroidota</taxon>
        <taxon>Flavobacteriia</taxon>
        <taxon>Flavobacteriales</taxon>
        <taxon>Flavobacteriaceae</taxon>
        <taxon>Wenyingzhuangia</taxon>
    </lineage>
</organism>
<dbReference type="Proteomes" id="UP000745859">
    <property type="component" value="Unassembled WGS sequence"/>
</dbReference>
<name>A0ABX0U9M2_9FLAO</name>
<evidence type="ECO:0000313" key="3">
    <source>
        <dbReference type="EMBL" id="NIJ45054.1"/>
    </source>
</evidence>
<evidence type="ECO:0000313" key="4">
    <source>
        <dbReference type="Proteomes" id="UP000745859"/>
    </source>
</evidence>
<reference evidence="3 4" key="1">
    <citation type="submission" date="2020-03" db="EMBL/GenBank/DDBJ databases">
        <title>Genomic Encyclopedia of Type Strains, Phase IV (KMG-IV): sequencing the most valuable type-strain genomes for metagenomic binning, comparative biology and taxonomic classification.</title>
        <authorList>
            <person name="Goeker M."/>
        </authorList>
    </citation>
    <scope>NUCLEOTIDE SEQUENCE [LARGE SCALE GENOMIC DNA]</scope>
    <source>
        <strain evidence="3 4">DSM 101599</strain>
    </source>
</reference>
<evidence type="ECO:0000256" key="1">
    <source>
        <dbReference type="SAM" id="Coils"/>
    </source>
</evidence>
<proteinExistence type="predicted"/>
<keyword evidence="2" id="KW-0812">Transmembrane</keyword>
<accession>A0ABX0U9M2</accession>